<dbReference type="InterPro" id="IPR003738">
    <property type="entry name" value="SRAP"/>
</dbReference>
<sequence>MCGRYYIDEETAIELEKLVKDIDKKLNPHNYKGDIVPSVAAPVITSHNQKLEAKLLSWGFHRFDKKGLIINARAETIMEKKTFKECLSTRKCAIVATGFYEWDKSRNKFSFTHKENKLMLMAGLYDEEKRFVIITTKANDSMEPVHDRMPLILSQKELKIWLNEEKETQNILTQTPPLLNRHTDMEQMRLEFF</sequence>
<dbReference type="GO" id="GO:0006508">
    <property type="term" value="P:proteolysis"/>
    <property type="evidence" value="ECO:0007669"/>
    <property type="project" value="UniProtKB-KW"/>
</dbReference>
<dbReference type="Proteomes" id="UP000461768">
    <property type="component" value="Unassembled WGS sequence"/>
</dbReference>
<evidence type="ECO:0000313" key="9">
    <source>
        <dbReference type="EMBL" id="KAB1435846.1"/>
    </source>
</evidence>
<evidence type="ECO:0000256" key="2">
    <source>
        <dbReference type="ARBA" id="ARBA00022670"/>
    </source>
</evidence>
<dbReference type="PANTHER" id="PTHR13604:SF0">
    <property type="entry name" value="ABASIC SITE PROCESSING PROTEIN HMCES"/>
    <property type="match status" value="1"/>
</dbReference>
<dbReference type="InterPro" id="IPR036590">
    <property type="entry name" value="SRAP-like"/>
</dbReference>
<dbReference type="GO" id="GO:0016829">
    <property type="term" value="F:lyase activity"/>
    <property type="evidence" value="ECO:0007669"/>
    <property type="project" value="UniProtKB-KW"/>
</dbReference>
<dbReference type="Gene3D" id="3.90.1680.10">
    <property type="entry name" value="SOS response associated peptidase-like"/>
    <property type="match status" value="1"/>
</dbReference>
<proteinExistence type="inferred from homology"/>
<comment type="similarity">
    <text evidence="1 8">Belongs to the SOS response-associated peptidase family.</text>
</comment>
<keyword evidence="10" id="KW-1185">Reference proteome</keyword>
<protein>
    <recommendedName>
        <fullName evidence="8">Abasic site processing protein</fullName>
        <ecNumber evidence="8">3.4.-.-</ecNumber>
    </recommendedName>
</protein>
<dbReference type="AlphaFoldDB" id="A0A7V7UAK4"/>
<evidence type="ECO:0000256" key="5">
    <source>
        <dbReference type="ARBA" id="ARBA00023124"/>
    </source>
</evidence>
<dbReference type="SUPFAM" id="SSF143081">
    <property type="entry name" value="BB1717-like"/>
    <property type="match status" value="1"/>
</dbReference>
<accession>A0A7V7UAK4</accession>
<evidence type="ECO:0000256" key="3">
    <source>
        <dbReference type="ARBA" id="ARBA00022763"/>
    </source>
</evidence>
<organism evidence="9 10">
    <name type="scientific">Candidatus Galacturonatibacter soehngenii</name>
    <dbReference type="NCBI Taxonomy" id="2307010"/>
    <lineage>
        <taxon>Bacteria</taxon>
        <taxon>Bacillati</taxon>
        <taxon>Bacillota</taxon>
        <taxon>Clostridia</taxon>
        <taxon>Lachnospirales</taxon>
        <taxon>Lachnospiraceae</taxon>
        <taxon>Candidatus Galacturonatibacter</taxon>
    </lineage>
</organism>
<reference evidence="9 10" key="2">
    <citation type="submission" date="2020-02" db="EMBL/GenBank/DDBJ databases">
        <title>Candidatus Galacturonibacter soehngenii shows hetero-acetogenic catabolism of galacturonic acid but lacks a canonical carbon monoxide dehydrogenase/acetyl-CoA synthase complex.</title>
        <authorList>
            <person name="Diender M."/>
            <person name="Stouten G.R."/>
            <person name="Petersen J.F."/>
            <person name="Nielsen P.H."/>
            <person name="Dueholm M.S."/>
            <person name="Pronk J.T."/>
            <person name="Van Loosdrecht M.C.M."/>
        </authorList>
    </citation>
    <scope>NUCLEOTIDE SEQUENCE [LARGE SCALE GENOMIC DNA]</scope>
    <source>
        <strain evidence="9">GalUA</strain>
    </source>
</reference>
<keyword evidence="5" id="KW-0190">Covalent protein-DNA linkage</keyword>
<dbReference type="GO" id="GO:0003697">
    <property type="term" value="F:single-stranded DNA binding"/>
    <property type="evidence" value="ECO:0007669"/>
    <property type="project" value="InterPro"/>
</dbReference>
<dbReference type="EC" id="3.4.-.-" evidence="8"/>
<name>A0A7V7UAK4_9FIRM</name>
<dbReference type="GO" id="GO:0106300">
    <property type="term" value="P:protein-DNA covalent cross-linking repair"/>
    <property type="evidence" value="ECO:0007669"/>
    <property type="project" value="InterPro"/>
</dbReference>
<comment type="caution">
    <text evidence="9">The sequence shown here is derived from an EMBL/GenBank/DDBJ whole genome shotgun (WGS) entry which is preliminary data.</text>
</comment>
<dbReference type="Pfam" id="PF02586">
    <property type="entry name" value="SRAP"/>
    <property type="match status" value="1"/>
</dbReference>
<dbReference type="PANTHER" id="PTHR13604">
    <property type="entry name" value="DC12-RELATED"/>
    <property type="match status" value="1"/>
</dbReference>
<dbReference type="OrthoDB" id="9782620at2"/>
<reference evidence="9 10" key="1">
    <citation type="submission" date="2019-09" db="EMBL/GenBank/DDBJ databases">
        <authorList>
            <person name="Valk L.C."/>
        </authorList>
    </citation>
    <scope>NUCLEOTIDE SEQUENCE [LARGE SCALE GENOMIC DNA]</scope>
    <source>
        <strain evidence="9">GalUA</strain>
    </source>
</reference>
<keyword evidence="6" id="KW-0238">DNA-binding</keyword>
<dbReference type="RefSeq" id="WP_151147471.1">
    <property type="nucleotide sequence ID" value="NZ_WAGX01000007.1"/>
</dbReference>
<evidence type="ECO:0000256" key="6">
    <source>
        <dbReference type="ARBA" id="ARBA00023125"/>
    </source>
</evidence>
<dbReference type="EMBL" id="WAGX01000007">
    <property type="protein sequence ID" value="KAB1435846.1"/>
    <property type="molecule type" value="Genomic_DNA"/>
</dbReference>
<keyword evidence="2 8" id="KW-0645">Protease</keyword>
<dbReference type="GO" id="GO:0008233">
    <property type="term" value="F:peptidase activity"/>
    <property type="evidence" value="ECO:0007669"/>
    <property type="project" value="UniProtKB-KW"/>
</dbReference>
<evidence type="ECO:0000313" key="10">
    <source>
        <dbReference type="Proteomes" id="UP000461768"/>
    </source>
</evidence>
<evidence type="ECO:0000256" key="4">
    <source>
        <dbReference type="ARBA" id="ARBA00022801"/>
    </source>
</evidence>
<keyword evidence="3" id="KW-0227">DNA damage</keyword>
<gene>
    <name evidence="9" type="ORF">F7O84_15830</name>
</gene>
<evidence type="ECO:0000256" key="7">
    <source>
        <dbReference type="ARBA" id="ARBA00023239"/>
    </source>
</evidence>
<keyword evidence="4 8" id="KW-0378">Hydrolase</keyword>
<evidence type="ECO:0000256" key="8">
    <source>
        <dbReference type="RuleBase" id="RU364100"/>
    </source>
</evidence>
<evidence type="ECO:0000256" key="1">
    <source>
        <dbReference type="ARBA" id="ARBA00008136"/>
    </source>
</evidence>
<keyword evidence="7" id="KW-0456">Lyase</keyword>